<evidence type="ECO:0000259" key="1">
    <source>
        <dbReference type="Pfam" id="PF13304"/>
    </source>
</evidence>
<dbReference type="PANTHER" id="PTHR43581">
    <property type="entry name" value="ATP/GTP PHOSPHATASE"/>
    <property type="match status" value="1"/>
</dbReference>
<proteinExistence type="predicted"/>
<dbReference type="InterPro" id="IPR003959">
    <property type="entry name" value="ATPase_AAA_core"/>
</dbReference>
<comment type="caution">
    <text evidence="2">The sequence shown here is derived from an EMBL/GenBank/DDBJ whole genome shotgun (WGS) entry which is preliminary data.</text>
</comment>
<dbReference type="AlphaFoldDB" id="A0A521FZC7"/>
<dbReference type="Pfam" id="PF13304">
    <property type="entry name" value="AAA_21"/>
    <property type="match status" value="1"/>
</dbReference>
<keyword evidence="3" id="KW-1185">Reference proteome</keyword>
<dbReference type="InterPro" id="IPR051396">
    <property type="entry name" value="Bact_Antivir_Def_Nuclease"/>
</dbReference>
<feature type="domain" description="ATPase AAA-type core" evidence="1">
    <location>
        <begin position="467"/>
        <end position="524"/>
    </location>
</feature>
<evidence type="ECO:0000313" key="3">
    <source>
        <dbReference type="Proteomes" id="UP000316238"/>
    </source>
</evidence>
<dbReference type="InterPro" id="IPR027417">
    <property type="entry name" value="P-loop_NTPase"/>
</dbReference>
<dbReference type="Proteomes" id="UP000316238">
    <property type="component" value="Unassembled WGS sequence"/>
</dbReference>
<organism evidence="2 3">
    <name type="scientific">Candidatus Electronema aureum</name>
    <dbReference type="NCBI Taxonomy" id="2005002"/>
    <lineage>
        <taxon>Bacteria</taxon>
        <taxon>Pseudomonadati</taxon>
        <taxon>Thermodesulfobacteriota</taxon>
        <taxon>Desulfobulbia</taxon>
        <taxon>Desulfobulbales</taxon>
        <taxon>Desulfobulbaceae</taxon>
        <taxon>Candidatus Electronema</taxon>
    </lineage>
</organism>
<dbReference type="GO" id="GO:0005524">
    <property type="term" value="F:ATP binding"/>
    <property type="evidence" value="ECO:0007669"/>
    <property type="project" value="InterPro"/>
</dbReference>
<protein>
    <submittedName>
        <fullName evidence="2">AAA domain-containing protein, putative AbiEii toxin, Type IV TA system</fullName>
    </submittedName>
</protein>
<dbReference type="PANTHER" id="PTHR43581:SF2">
    <property type="entry name" value="EXCINUCLEASE ATPASE SUBUNIT"/>
    <property type="match status" value="1"/>
</dbReference>
<reference evidence="2" key="1">
    <citation type="submission" date="2017-07" db="EMBL/GenBank/DDBJ databases">
        <title>The cable genome - Insights into the physiology and evolution of filamentous bacteria capable of sulfide oxidation via long distance electron transfer.</title>
        <authorList>
            <person name="Thorup C."/>
            <person name="Bjerg J.T."/>
            <person name="Schreiber L."/>
            <person name="Nielsen L.P."/>
            <person name="Kjeldsen K.U."/>
            <person name="Boesen T."/>
            <person name="Boggild A."/>
            <person name="Meysman F."/>
            <person name="Geelhoed J."/>
            <person name="Schramm A."/>
        </authorList>
    </citation>
    <scope>NUCLEOTIDE SEQUENCE [LARGE SCALE GENOMIC DNA]</scope>
    <source>
        <strain evidence="2">GS</strain>
    </source>
</reference>
<accession>A0A521FZC7</accession>
<gene>
    <name evidence="2" type="ORF">CDV28_13922</name>
</gene>
<evidence type="ECO:0000313" key="2">
    <source>
        <dbReference type="EMBL" id="TAA74123.1"/>
    </source>
</evidence>
<dbReference type="SUPFAM" id="SSF52540">
    <property type="entry name" value="P-loop containing nucleoside triphosphate hydrolases"/>
    <property type="match status" value="1"/>
</dbReference>
<dbReference type="Gene3D" id="3.40.50.300">
    <property type="entry name" value="P-loop containing nucleotide triphosphate hydrolases"/>
    <property type="match status" value="2"/>
</dbReference>
<dbReference type="EMBL" id="NQJD01000039">
    <property type="protein sequence ID" value="TAA74123.1"/>
    <property type="molecule type" value="Genomic_DNA"/>
</dbReference>
<sequence length="637" mass="72650">MKSIYFSQDIIHQSLSKLEKINPFYGICFLVFKQGNLPVGEAVNFPADRNDDEFLKKYYHPDQQSNHFFRVFRGADKKKYWLSPDYASSGLQAVRTQTFRDTLLHESGSTQWGWKDNYLAVLKEKPKKQLLPAFYMAVWLYREEPWQENSTCEEVVRKFFSDFNINENEQGELFDASVPQNVQDCFADELFSWPKLVNALGIPDPPDSPPEEGAILSSLSLQEVGPAHSLQINLAERVNLFTGDNGLGKSFLLEIAYWTISGIWPGFQAYPRTNAAESAISFNLLGPSGKIKEHTSTYDWTRQHWQHKKSIRAGLLVYGRADGAFAVWDPAKDCWPDSEKKKIIFSREEIWEGLQDKTGGKTSYVANGLIADWVHWQNSPDKSAFEILRNVLKRLSPPDLTRGDLGILEPGQPVRISGDSRWMPTIKHPYGETPLAYASAGVRRIVALAYIIVWAWLEHKEQSKLMHRNPQKSMMILVDEIEAHLHPKWQRRILPSLLEVQKDLSSEELRVQLLAVTHSPLVMASAEPFFDSEKDAWFDLDLVENGDDQDHLVALSRRPLLRRGDASSWLTSEAFDMASARSAEAEQVLEDAAIALSDESFTAAQAGKLDAELRKVLGDTDPFWMRWRFIAEKKGWL</sequence>
<name>A0A521FZC7_9BACT</name>
<dbReference type="GO" id="GO:0016887">
    <property type="term" value="F:ATP hydrolysis activity"/>
    <property type="evidence" value="ECO:0007669"/>
    <property type="project" value="InterPro"/>
</dbReference>